<name>A0ABV9UF06_9ACTN</name>
<protein>
    <recommendedName>
        <fullName evidence="3">IS110 family transposase</fullName>
    </recommendedName>
</protein>
<dbReference type="RefSeq" id="WP_344380305.1">
    <property type="nucleotide sequence ID" value="NZ_BAAASQ010000040.1"/>
</dbReference>
<sequence length="56" mass="5977">MLPETSALKVASLLRQIAFLNAEILALDKILALRLAEDLGYRAVQTIPGIGPVFAA</sequence>
<reference evidence="2" key="1">
    <citation type="journal article" date="2019" name="Int. J. Syst. Evol. Microbiol.">
        <title>The Global Catalogue of Microorganisms (GCM) 10K type strain sequencing project: providing services to taxonomists for standard genome sequencing and annotation.</title>
        <authorList>
            <consortium name="The Broad Institute Genomics Platform"/>
            <consortium name="The Broad Institute Genome Sequencing Center for Infectious Disease"/>
            <person name="Wu L."/>
            <person name="Ma J."/>
        </authorList>
    </citation>
    <scope>NUCLEOTIDE SEQUENCE [LARGE SCALE GENOMIC DNA]</scope>
    <source>
        <strain evidence="2">CCM 7224</strain>
    </source>
</reference>
<evidence type="ECO:0000313" key="1">
    <source>
        <dbReference type="EMBL" id="MFC4955511.1"/>
    </source>
</evidence>
<dbReference type="Proteomes" id="UP001595834">
    <property type="component" value="Unassembled WGS sequence"/>
</dbReference>
<dbReference type="EMBL" id="JBHSIZ010000004">
    <property type="protein sequence ID" value="MFC4955511.1"/>
    <property type="molecule type" value="Genomic_DNA"/>
</dbReference>
<keyword evidence="2" id="KW-1185">Reference proteome</keyword>
<organism evidence="1 2">
    <name type="scientific">Streptomyces mauvecolor</name>
    <dbReference type="NCBI Taxonomy" id="58345"/>
    <lineage>
        <taxon>Bacteria</taxon>
        <taxon>Bacillati</taxon>
        <taxon>Actinomycetota</taxon>
        <taxon>Actinomycetes</taxon>
        <taxon>Kitasatosporales</taxon>
        <taxon>Streptomycetaceae</taxon>
        <taxon>Streptomyces</taxon>
    </lineage>
</organism>
<gene>
    <name evidence="1" type="ORF">ACFPFX_04275</name>
</gene>
<proteinExistence type="predicted"/>
<evidence type="ECO:0000313" key="2">
    <source>
        <dbReference type="Proteomes" id="UP001595834"/>
    </source>
</evidence>
<accession>A0ABV9UF06</accession>
<evidence type="ECO:0008006" key="3">
    <source>
        <dbReference type="Google" id="ProtNLM"/>
    </source>
</evidence>
<comment type="caution">
    <text evidence="1">The sequence shown here is derived from an EMBL/GenBank/DDBJ whole genome shotgun (WGS) entry which is preliminary data.</text>
</comment>